<accession>A0A7J6W2Y8</accession>
<reference evidence="2 3" key="1">
    <citation type="submission" date="2020-06" db="EMBL/GenBank/DDBJ databases">
        <title>Transcriptomic and genomic resources for Thalictrum thalictroides and T. hernandezii: Facilitating candidate gene discovery in an emerging model plant lineage.</title>
        <authorList>
            <person name="Arias T."/>
            <person name="Riano-Pachon D.M."/>
            <person name="Di Stilio V.S."/>
        </authorList>
    </citation>
    <scope>NUCLEOTIDE SEQUENCE [LARGE SCALE GENOMIC DNA]</scope>
    <source>
        <strain evidence="3">cv. WT478/WT964</strain>
        <tissue evidence="2">Leaves</tissue>
    </source>
</reference>
<evidence type="ECO:0000313" key="2">
    <source>
        <dbReference type="EMBL" id="KAF5191158.1"/>
    </source>
</evidence>
<feature type="region of interest" description="Disordered" evidence="1">
    <location>
        <begin position="133"/>
        <end position="191"/>
    </location>
</feature>
<organism evidence="2 3">
    <name type="scientific">Thalictrum thalictroides</name>
    <name type="common">Rue-anemone</name>
    <name type="synonym">Anemone thalictroides</name>
    <dbReference type="NCBI Taxonomy" id="46969"/>
    <lineage>
        <taxon>Eukaryota</taxon>
        <taxon>Viridiplantae</taxon>
        <taxon>Streptophyta</taxon>
        <taxon>Embryophyta</taxon>
        <taxon>Tracheophyta</taxon>
        <taxon>Spermatophyta</taxon>
        <taxon>Magnoliopsida</taxon>
        <taxon>Ranunculales</taxon>
        <taxon>Ranunculaceae</taxon>
        <taxon>Thalictroideae</taxon>
        <taxon>Thalictrum</taxon>
    </lineage>
</organism>
<comment type="caution">
    <text evidence="2">The sequence shown here is derived from an EMBL/GenBank/DDBJ whole genome shotgun (WGS) entry which is preliminary data.</text>
</comment>
<gene>
    <name evidence="2" type="ORF">FRX31_019254</name>
</gene>
<sequence>MGCLLSGKDNLVELGNKGGLMHLKLRSLANEGIVKKRCRRCGEYVHNCKNELELDKDQTKPVEQVVTNKRGRQKIRPQRVVWDPETGTTKVFPNKGLCTGVIAKERVEMLKGAKMAKAAKQAKVVDIKAVKQATASVSGGRGRDRANCNGNEGGGRGRGRVDGNEGGRGNGIGGKGGDPAARHLQSLVHHH</sequence>
<name>A0A7J6W2Y8_THATH</name>
<proteinExistence type="predicted"/>
<evidence type="ECO:0000313" key="3">
    <source>
        <dbReference type="Proteomes" id="UP000554482"/>
    </source>
</evidence>
<protein>
    <submittedName>
        <fullName evidence="2">Uncharacterized protein</fullName>
    </submittedName>
</protein>
<dbReference type="EMBL" id="JABWDY010023127">
    <property type="protein sequence ID" value="KAF5191158.1"/>
    <property type="molecule type" value="Genomic_DNA"/>
</dbReference>
<dbReference type="AlphaFoldDB" id="A0A7J6W2Y8"/>
<dbReference type="Proteomes" id="UP000554482">
    <property type="component" value="Unassembled WGS sequence"/>
</dbReference>
<keyword evidence="3" id="KW-1185">Reference proteome</keyword>
<feature type="compositionally biased region" description="Gly residues" evidence="1">
    <location>
        <begin position="166"/>
        <end position="177"/>
    </location>
</feature>
<evidence type="ECO:0000256" key="1">
    <source>
        <dbReference type="SAM" id="MobiDB-lite"/>
    </source>
</evidence>